<evidence type="ECO:0000256" key="3">
    <source>
        <dbReference type="ARBA" id="ARBA00023125"/>
    </source>
</evidence>
<dbReference type="InterPro" id="IPR000847">
    <property type="entry name" value="LysR_HTH_N"/>
</dbReference>
<dbReference type="Proteomes" id="UP000427108">
    <property type="component" value="Chromosome"/>
</dbReference>
<evidence type="ECO:0000313" key="7">
    <source>
        <dbReference type="Proteomes" id="UP000427108"/>
    </source>
</evidence>
<dbReference type="InterPro" id="IPR036390">
    <property type="entry name" value="WH_DNA-bd_sf"/>
</dbReference>
<accession>A0A6B8MXV4</accession>
<feature type="domain" description="HTH lysR-type" evidence="5">
    <location>
        <begin position="1"/>
        <end position="58"/>
    </location>
</feature>
<evidence type="ECO:0000256" key="4">
    <source>
        <dbReference type="ARBA" id="ARBA00023163"/>
    </source>
</evidence>
<dbReference type="GO" id="GO:0003700">
    <property type="term" value="F:DNA-binding transcription factor activity"/>
    <property type="evidence" value="ECO:0007669"/>
    <property type="project" value="InterPro"/>
</dbReference>
<evidence type="ECO:0000256" key="2">
    <source>
        <dbReference type="ARBA" id="ARBA00023015"/>
    </source>
</evidence>
<dbReference type="Pfam" id="PF00126">
    <property type="entry name" value="HTH_1"/>
    <property type="match status" value="1"/>
</dbReference>
<dbReference type="InterPro" id="IPR005119">
    <property type="entry name" value="LysR_subst-bd"/>
</dbReference>
<keyword evidence="3" id="KW-0238">DNA-binding</keyword>
<dbReference type="SUPFAM" id="SSF46785">
    <property type="entry name" value="Winged helix' DNA-binding domain"/>
    <property type="match status" value="1"/>
</dbReference>
<dbReference type="Pfam" id="PF03466">
    <property type="entry name" value="LysR_substrate"/>
    <property type="match status" value="1"/>
</dbReference>
<evidence type="ECO:0000259" key="5">
    <source>
        <dbReference type="PROSITE" id="PS50931"/>
    </source>
</evidence>
<sequence length="306" mass="34272">MDLNALKMFVLTARCGSLSAAARQNNIPLPTLSRRIAELEHELDVVLLERTVKGCRATEAGEKLLNQASSAIDMLNDVEQSLTTAGSHITGRLRLTMPQSLEPWWEIIRQFQRLYPGIAINVYTTERRVDLVSEGIDVALRVGSISDDDVVASHLMDFRHILVASPAIFQGGEYPREPSDLMKYPCAAWGSVIGARPVWMLGEHTYDVPATFIVNDYLHLRSGALAGDYITELPAFFAAEYIHSGKLIEVLPQTRLPYSSLHLVYKKHRHVSAAARAYIEFCKDNIHVLKEISRVPSDRNEGNMYL</sequence>
<dbReference type="PROSITE" id="PS50931">
    <property type="entry name" value="HTH_LYSR"/>
    <property type="match status" value="1"/>
</dbReference>
<protein>
    <submittedName>
        <fullName evidence="6">LysR family transcriptional regulator</fullName>
    </submittedName>
</protein>
<dbReference type="FunFam" id="1.10.10.10:FF:000001">
    <property type="entry name" value="LysR family transcriptional regulator"/>
    <property type="match status" value="1"/>
</dbReference>
<evidence type="ECO:0000256" key="1">
    <source>
        <dbReference type="ARBA" id="ARBA00009437"/>
    </source>
</evidence>
<organism evidence="6 7">
    <name type="scientific">Klebsiella oxytoca</name>
    <dbReference type="NCBI Taxonomy" id="571"/>
    <lineage>
        <taxon>Bacteria</taxon>
        <taxon>Pseudomonadati</taxon>
        <taxon>Pseudomonadota</taxon>
        <taxon>Gammaproteobacteria</taxon>
        <taxon>Enterobacterales</taxon>
        <taxon>Enterobacteriaceae</taxon>
        <taxon>Klebsiella/Raoultella group</taxon>
        <taxon>Klebsiella</taxon>
    </lineage>
</organism>
<dbReference type="SUPFAM" id="SSF53850">
    <property type="entry name" value="Periplasmic binding protein-like II"/>
    <property type="match status" value="1"/>
</dbReference>
<keyword evidence="2" id="KW-0805">Transcription regulation</keyword>
<keyword evidence="4" id="KW-0804">Transcription</keyword>
<dbReference type="OrthoDB" id="5671700at2"/>
<dbReference type="GO" id="GO:0043565">
    <property type="term" value="F:sequence-specific DNA binding"/>
    <property type="evidence" value="ECO:0007669"/>
    <property type="project" value="TreeGrafter"/>
</dbReference>
<dbReference type="RefSeq" id="WP_154681957.1">
    <property type="nucleotide sequence ID" value="NZ_CP046115.1"/>
</dbReference>
<dbReference type="PANTHER" id="PTHR30537:SF5">
    <property type="entry name" value="HTH-TYPE TRANSCRIPTIONAL ACTIVATOR TTDR-RELATED"/>
    <property type="match status" value="1"/>
</dbReference>
<dbReference type="GO" id="GO:0006351">
    <property type="term" value="P:DNA-templated transcription"/>
    <property type="evidence" value="ECO:0007669"/>
    <property type="project" value="TreeGrafter"/>
</dbReference>
<dbReference type="InterPro" id="IPR058163">
    <property type="entry name" value="LysR-type_TF_proteobact-type"/>
</dbReference>
<evidence type="ECO:0000313" key="6">
    <source>
        <dbReference type="EMBL" id="QGN39656.1"/>
    </source>
</evidence>
<dbReference type="EMBL" id="CP046115">
    <property type="protein sequence ID" value="QGN39656.1"/>
    <property type="molecule type" value="Genomic_DNA"/>
</dbReference>
<comment type="similarity">
    <text evidence="1">Belongs to the LysR transcriptional regulatory family.</text>
</comment>
<dbReference type="PANTHER" id="PTHR30537">
    <property type="entry name" value="HTH-TYPE TRANSCRIPTIONAL REGULATOR"/>
    <property type="match status" value="1"/>
</dbReference>
<gene>
    <name evidence="6" type="ORF">GJ746_21160</name>
</gene>
<name>A0A6B8MXV4_KLEOX</name>
<dbReference type="Gene3D" id="1.10.10.10">
    <property type="entry name" value="Winged helix-like DNA-binding domain superfamily/Winged helix DNA-binding domain"/>
    <property type="match status" value="1"/>
</dbReference>
<dbReference type="InterPro" id="IPR036388">
    <property type="entry name" value="WH-like_DNA-bd_sf"/>
</dbReference>
<dbReference type="CDD" id="cd08422">
    <property type="entry name" value="PBP2_CrgA_like"/>
    <property type="match status" value="1"/>
</dbReference>
<dbReference type="Gene3D" id="3.40.190.290">
    <property type="match status" value="1"/>
</dbReference>
<proteinExistence type="inferred from homology"/>
<dbReference type="AlphaFoldDB" id="A0A6B8MXV4"/>
<reference evidence="6 7" key="1">
    <citation type="submission" date="2019-11" db="EMBL/GenBank/DDBJ databases">
        <title>Isolation and Application of One Kind of P-Hydroxybenzoic Acid Degrading Bacterium in Mitigating Cropping Obstacle of Cucumber.</title>
        <authorList>
            <person name="Wu F."/>
            <person name="An Y."/>
        </authorList>
    </citation>
    <scope>NUCLEOTIDE SEQUENCE [LARGE SCALE GENOMIC DNA]</scope>
    <source>
        <strain evidence="6 7">P620</strain>
    </source>
</reference>